<proteinExistence type="predicted"/>
<name>A0A8D5U8W1_9CREN</name>
<accession>A0A8D5U8W1</accession>
<evidence type="ECO:0000256" key="1">
    <source>
        <dbReference type="SAM" id="Phobius"/>
    </source>
</evidence>
<dbReference type="GeneID" id="66164117"/>
<dbReference type="EMBL" id="AP024597">
    <property type="protein sequence ID" value="BCU71092.1"/>
    <property type="molecule type" value="Genomic_DNA"/>
</dbReference>
<organism evidence="2 3">
    <name type="scientific">Stygiolobus caldivivus</name>
    <dbReference type="NCBI Taxonomy" id="2824673"/>
    <lineage>
        <taxon>Archaea</taxon>
        <taxon>Thermoproteota</taxon>
        <taxon>Thermoprotei</taxon>
        <taxon>Sulfolobales</taxon>
        <taxon>Sulfolobaceae</taxon>
        <taxon>Stygiolobus</taxon>
    </lineage>
</organism>
<feature type="transmembrane region" description="Helical" evidence="1">
    <location>
        <begin position="6"/>
        <end position="24"/>
    </location>
</feature>
<evidence type="ECO:0000313" key="2">
    <source>
        <dbReference type="EMBL" id="BCU71092.1"/>
    </source>
</evidence>
<dbReference type="RefSeq" id="WP_221287853.1">
    <property type="nucleotide sequence ID" value="NZ_AP024597.1"/>
</dbReference>
<keyword evidence="1" id="KW-0472">Membrane</keyword>
<gene>
    <name evidence="2" type="ORF">KN1_23890</name>
</gene>
<dbReference type="Proteomes" id="UP000825123">
    <property type="component" value="Chromosome"/>
</dbReference>
<protein>
    <submittedName>
        <fullName evidence="2">Uncharacterized protein</fullName>
    </submittedName>
</protein>
<dbReference type="AlphaFoldDB" id="A0A8D5U8W1"/>
<reference evidence="2 3" key="1">
    <citation type="submission" date="2021-04" db="EMBL/GenBank/DDBJ databases">
        <title>Complete genome sequence of Stygiolobus sp. KN-1.</title>
        <authorList>
            <person name="Nakamura K."/>
            <person name="Sakai H."/>
            <person name="Kurosawa N."/>
        </authorList>
    </citation>
    <scope>NUCLEOTIDE SEQUENCE [LARGE SCALE GENOMIC DNA]</scope>
    <source>
        <strain evidence="2 3">KN-1</strain>
    </source>
</reference>
<keyword evidence="1" id="KW-0812">Transmembrane</keyword>
<dbReference type="KEGG" id="csty:KN1_23890"/>
<keyword evidence="1" id="KW-1133">Transmembrane helix</keyword>
<keyword evidence="3" id="KW-1185">Reference proteome</keyword>
<evidence type="ECO:0000313" key="3">
    <source>
        <dbReference type="Proteomes" id="UP000825123"/>
    </source>
</evidence>
<sequence length="271" mass="30403">MEKTLVIGAIVIVLFLIAMVMIGVSNYTSHMTSNTGPNMISVKMNKYSLEYVNGYYVLIANITANFNVGKHLNLYGVILNKTYYYAFYENYPVVWLDNGTHVYDIYLSTTNSTPAPYSFKIKPGFYTGKVIMQDDNLSIEVNFVPKSLKPSITIRSATINETNGYYVLTINETSFVPVGHINFYGVSLNGTFYYAYEPAGNNTFYTVVWIDRNGTYNIYLYPTNSTNNTVTLKPYAFTIKPGEYTALFYTSAGNITGEVLVGPSSSTYTDE</sequence>